<name>A0A2I1HXM4_9GLOM</name>
<dbReference type="VEuPathDB" id="FungiDB:RhiirA1_483435"/>
<dbReference type="Proteomes" id="UP000234323">
    <property type="component" value="Unassembled WGS sequence"/>
</dbReference>
<dbReference type="AlphaFoldDB" id="A0A2I1HXM4"/>
<gene>
    <name evidence="1" type="ORF">RhiirA4_493289</name>
</gene>
<organism evidence="1 2">
    <name type="scientific">Rhizophagus irregularis</name>
    <dbReference type="NCBI Taxonomy" id="588596"/>
    <lineage>
        <taxon>Eukaryota</taxon>
        <taxon>Fungi</taxon>
        <taxon>Fungi incertae sedis</taxon>
        <taxon>Mucoromycota</taxon>
        <taxon>Glomeromycotina</taxon>
        <taxon>Glomeromycetes</taxon>
        <taxon>Glomerales</taxon>
        <taxon>Glomeraceae</taxon>
        <taxon>Rhizophagus</taxon>
    </lineage>
</organism>
<keyword evidence="2" id="KW-1185">Reference proteome</keyword>
<evidence type="ECO:0000313" key="2">
    <source>
        <dbReference type="Proteomes" id="UP000234323"/>
    </source>
</evidence>
<evidence type="ECO:0000313" key="1">
    <source>
        <dbReference type="EMBL" id="PKY63620.1"/>
    </source>
</evidence>
<protein>
    <submittedName>
        <fullName evidence="1">Uncharacterized protein</fullName>
    </submittedName>
</protein>
<sequence length="140" mass="16723">IDNAIIIFEKCKELLDSKTQLFHLEYLLNKNSSTKLNNILTKINQISKIKVSGLLHFVRCKVYLELKMYHETILDLNLLYDKYFYNYKYISHIYLYTDFLLYLNVTNNNNELSKLGIVNGFSKHMYESKRIFNLLTSYNV</sequence>
<dbReference type="EMBL" id="LLXI01011202">
    <property type="protein sequence ID" value="PKY63620.1"/>
    <property type="molecule type" value="Genomic_DNA"/>
</dbReference>
<reference evidence="1 2" key="1">
    <citation type="submission" date="2015-10" db="EMBL/GenBank/DDBJ databases">
        <title>Genome analyses suggest a sexual origin of heterokaryosis in a supposedly ancient asexual fungus.</title>
        <authorList>
            <person name="Ropars J."/>
            <person name="Sedzielewska K."/>
            <person name="Noel J."/>
            <person name="Charron P."/>
            <person name="Farinelli L."/>
            <person name="Marton T."/>
            <person name="Kruger M."/>
            <person name="Pelin A."/>
            <person name="Brachmann A."/>
            <person name="Corradi N."/>
        </authorList>
    </citation>
    <scope>NUCLEOTIDE SEQUENCE [LARGE SCALE GENOMIC DNA]</scope>
    <source>
        <strain evidence="1 2">A4</strain>
    </source>
</reference>
<comment type="caution">
    <text evidence="1">The sequence shown here is derived from an EMBL/GenBank/DDBJ whole genome shotgun (WGS) entry which is preliminary data.</text>
</comment>
<accession>A0A2I1HXM4</accession>
<feature type="non-terminal residue" evidence="1">
    <location>
        <position position="1"/>
    </location>
</feature>
<proteinExistence type="predicted"/>